<protein>
    <submittedName>
        <fullName evidence="1">Uncharacterized protein</fullName>
    </submittedName>
</protein>
<dbReference type="EMBL" id="LR796558">
    <property type="protein sequence ID" value="CAB4151197.1"/>
    <property type="molecule type" value="Genomic_DNA"/>
</dbReference>
<reference evidence="1" key="1">
    <citation type="submission" date="2020-04" db="EMBL/GenBank/DDBJ databases">
        <authorList>
            <person name="Chiriac C."/>
            <person name="Salcher M."/>
            <person name="Ghai R."/>
            <person name="Kavagutti S V."/>
        </authorList>
    </citation>
    <scope>NUCLEOTIDE SEQUENCE</scope>
</reference>
<sequence length="102" mass="11829">MTLSEYLQNAYTAPSKPVKMATAVGYWTDINGLRQVHFINSEKWFKKRMTEYMEGDLYCPDRTPWHIVYLTTPLPKRKLNKMTYLQLQDIAPDPGVVSLGCL</sequence>
<accession>A0A6J5MZ25</accession>
<name>A0A6J5MZ25_9CAUD</name>
<proteinExistence type="predicted"/>
<gene>
    <name evidence="1" type="ORF">UFOVP592_4</name>
</gene>
<evidence type="ECO:0000313" key="1">
    <source>
        <dbReference type="EMBL" id="CAB4151197.1"/>
    </source>
</evidence>
<organism evidence="1">
    <name type="scientific">uncultured Caudovirales phage</name>
    <dbReference type="NCBI Taxonomy" id="2100421"/>
    <lineage>
        <taxon>Viruses</taxon>
        <taxon>Duplodnaviria</taxon>
        <taxon>Heunggongvirae</taxon>
        <taxon>Uroviricota</taxon>
        <taxon>Caudoviricetes</taxon>
        <taxon>Peduoviridae</taxon>
        <taxon>Maltschvirus</taxon>
        <taxon>Maltschvirus maltsch</taxon>
    </lineage>
</organism>